<dbReference type="Pfam" id="PF00903">
    <property type="entry name" value="Glyoxalase"/>
    <property type="match status" value="2"/>
</dbReference>
<comment type="caution">
    <text evidence="2">The sequence shown here is derived from an EMBL/GenBank/DDBJ whole genome shotgun (WGS) entry which is preliminary data.</text>
</comment>
<dbReference type="PROSITE" id="PS51819">
    <property type="entry name" value="VOC"/>
    <property type="match status" value="2"/>
</dbReference>
<evidence type="ECO:0000313" key="2">
    <source>
        <dbReference type="EMBL" id="MFC5746227.1"/>
    </source>
</evidence>
<dbReference type="InterPro" id="IPR037523">
    <property type="entry name" value="VOC_core"/>
</dbReference>
<dbReference type="InterPro" id="IPR004360">
    <property type="entry name" value="Glyas_Fos-R_dOase_dom"/>
</dbReference>
<dbReference type="Proteomes" id="UP001596074">
    <property type="component" value="Unassembled WGS sequence"/>
</dbReference>
<dbReference type="EMBL" id="JBHSON010000012">
    <property type="protein sequence ID" value="MFC5746227.1"/>
    <property type="molecule type" value="Genomic_DNA"/>
</dbReference>
<proteinExistence type="predicted"/>
<protein>
    <submittedName>
        <fullName evidence="2">VOC family protein</fullName>
    </submittedName>
</protein>
<dbReference type="InterPro" id="IPR052164">
    <property type="entry name" value="Anthracycline_SecMetBiosynth"/>
</dbReference>
<dbReference type="InterPro" id="IPR029068">
    <property type="entry name" value="Glyas_Bleomycin-R_OHBP_Dase"/>
</dbReference>
<feature type="domain" description="VOC" evidence="1">
    <location>
        <begin position="8"/>
        <end position="126"/>
    </location>
</feature>
<accession>A0ABW0ZU55</accession>
<dbReference type="Gene3D" id="3.10.180.10">
    <property type="entry name" value="2,3-Dihydroxybiphenyl 1,2-Dioxygenase, domain 1"/>
    <property type="match status" value="2"/>
</dbReference>
<feature type="domain" description="VOC" evidence="1">
    <location>
        <begin position="140"/>
        <end position="256"/>
    </location>
</feature>
<dbReference type="PANTHER" id="PTHR33993:SF10">
    <property type="entry name" value="CONSERVED PROTEIN"/>
    <property type="match status" value="1"/>
</dbReference>
<gene>
    <name evidence="2" type="ORF">ACFPZN_11460</name>
</gene>
<evidence type="ECO:0000313" key="3">
    <source>
        <dbReference type="Proteomes" id="UP001596074"/>
    </source>
</evidence>
<sequence>MPGTTSYEPGWVELASPDPAESRAFYRGLFGWGSHPLTDERVSGYEMFTLGGDADGPEVAGMDALTDDSLTPTWTCYFKVADMGKAAAAVREAGGLVLLDGVDAGSLGRMALATDPEGAGFGLWRPSRFPGAAVAGEPGTMSCVLLVSRDADAAGRFYGRVFGWTDPARVRGASGEVCFEWTSTGRPIASVVCAAGEAEDEPPYWTPCFVVADCDAACAEAERLGGSVARPCAESSHGRHALLTDPTGASLAVVQPPR</sequence>
<reference evidence="3" key="1">
    <citation type="journal article" date="2019" name="Int. J. Syst. Evol. Microbiol.">
        <title>The Global Catalogue of Microorganisms (GCM) 10K type strain sequencing project: providing services to taxonomists for standard genome sequencing and annotation.</title>
        <authorList>
            <consortium name="The Broad Institute Genomics Platform"/>
            <consortium name="The Broad Institute Genome Sequencing Center for Infectious Disease"/>
            <person name="Wu L."/>
            <person name="Ma J."/>
        </authorList>
    </citation>
    <scope>NUCLEOTIDE SEQUENCE [LARGE SCALE GENOMIC DNA]</scope>
    <source>
        <strain evidence="3">KCTC 42087</strain>
    </source>
</reference>
<dbReference type="RefSeq" id="WP_378281844.1">
    <property type="nucleotide sequence ID" value="NZ_JBHSON010000012.1"/>
</dbReference>
<name>A0ABW0ZU55_9ACTN</name>
<dbReference type="SUPFAM" id="SSF54593">
    <property type="entry name" value="Glyoxalase/Bleomycin resistance protein/Dihydroxybiphenyl dioxygenase"/>
    <property type="match status" value="2"/>
</dbReference>
<organism evidence="2 3">
    <name type="scientific">Actinomadura rugatobispora</name>
    <dbReference type="NCBI Taxonomy" id="1994"/>
    <lineage>
        <taxon>Bacteria</taxon>
        <taxon>Bacillati</taxon>
        <taxon>Actinomycetota</taxon>
        <taxon>Actinomycetes</taxon>
        <taxon>Streptosporangiales</taxon>
        <taxon>Thermomonosporaceae</taxon>
        <taxon>Actinomadura</taxon>
    </lineage>
</organism>
<evidence type="ECO:0000259" key="1">
    <source>
        <dbReference type="PROSITE" id="PS51819"/>
    </source>
</evidence>
<keyword evidence="3" id="KW-1185">Reference proteome</keyword>
<dbReference type="PANTHER" id="PTHR33993">
    <property type="entry name" value="GLYOXALASE-RELATED"/>
    <property type="match status" value="1"/>
</dbReference>
<dbReference type="CDD" id="cd07247">
    <property type="entry name" value="SgaA_N_like"/>
    <property type="match status" value="1"/>
</dbReference>